<sequence>MHHLLSAFSATVLKRLCKERNIRTNAATKRELIRRLQKYATQAIVYDGRPKRGLLKEAKARKIDCSQTKSSAAIIALLESADRSRTFHPFLDIPAELRNGSTAMPSSSMTPCGYRGVVRGSPRFVGRRRS</sequence>
<dbReference type="AlphaFoldDB" id="A0AAN6H8V4"/>
<dbReference type="Proteomes" id="UP001175353">
    <property type="component" value="Unassembled WGS sequence"/>
</dbReference>
<accession>A0AAN6H8V4</accession>
<protein>
    <recommendedName>
        <fullName evidence="3">SAP domain-containing protein</fullName>
    </recommendedName>
</protein>
<evidence type="ECO:0008006" key="3">
    <source>
        <dbReference type="Google" id="ProtNLM"/>
    </source>
</evidence>
<name>A0AAN6H8V4_9PEZI</name>
<dbReference type="EMBL" id="JAUJLE010000347">
    <property type="protein sequence ID" value="KAK0959707.1"/>
    <property type="molecule type" value="Genomic_DNA"/>
</dbReference>
<dbReference type="Gene3D" id="1.10.720.30">
    <property type="entry name" value="SAP domain"/>
    <property type="match status" value="1"/>
</dbReference>
<keyword evidence="2" id="KW-1185">Reference proteome</keyword>
<reference evidence="1" key="1">
    <citation type="submission" date="2023-06" db="EMBL/GenBank/DDBJ databases">
        <title>Black Yeasts Isolated from many extreme environments.</title>
        <authorList>
            <person name="Coleine C."/>
            <person name="Stajich J.E."/>
            <person name="Selbmann L."/>
        </authorList>
    </citation>
    <scope>NUCLEOTIDE SEQUENCE</scope>
    <source>
        <strain evidence="1">CCFEE 5200</strain>
    </source>
</reference>
<evidence type="ECO:0000313" key="1">
    <source>
        <dbReference type="EMBL" id="KAK0959707.1"/>
    </source>
</evidence>
<dbReference type="InterPro" id="IPR036361">
    <property type="entry name" value="SAP_dom_sf"/>
</dbReference>
<organism evidence="1 2">
    <name type="scientific">Friedmanniomyces endolithicus</name>
    <dbReference type="NCBI Taxonomy" id="329885"/>
    <lineage>
        <taxon>Eukaryota</taxon>
        <taxon>Fungi</taxon>
        <taxon>Dikarya</taxon>
        <taxon>Ascomycota</taxon>
        <taxon>Pezizomycotina</taxon>
        <taxon>Dothideomycetes</taxon>
        <taxon>Dothideomycetidae</taxon>
        <taxon>Mycosphaerellales</taxon>
        <taxon>Teratosphaeriaceae</taxon>
        <taxon>Friedmanniomyces</taxon>
    </lineage>
</organism>
<evidence type="ECO:0000313" key="2">
    <source>
        <dbReference type="Proteomes" id="UP001175353"/>
    </source>
</evidence>
<comment type="caution">
    <text evidence="1">The sequence shown here is derived from an EMBL/GenBank/DDBJ whole genome shotgun (WGS) entry which is preliminary data.</text>
</comment>
<gene>
    <name evidence="1" type="ORF">LTR91_020715</name>
</gene>
<proteinExistence type="predicted"/>